<dbReference type="AlphaFoldDB" id="A0A9E8KIM0"/>
<protein>
    <submittedName>
        <fullName evidence="3">Glycosyltransferase</fullName>
        <ecNumber evidence="3">2.4.-.-</ecNumber>
    </submittedName>
</protein>
<dbReference type="InterPro" id="IPR028098">
    <property type="entry name" value="Glyco_trans_4-like_N"/>
</dbReference>
<organism evidence="3 4">
    <name type="scientific">Alkalimarinus sediminis</name>
    <dbReference type="NCBI Taxonomy" id="1632866"/>
    <lineage>
        <taxon>Bacteria</taxon>
        <taxon>Pseudomonadati</taxon>
        <taxon>Pseudomonadota</taxon>
        <taxon>Gammaproteobacteria</taxon>
        <taxon>Alteromonadales</taxon>
        <taxon>Alteromonadaceae</taxon>
        <taxon>Alkalimarinus</taxon>
    </lineage>
</organism>
<dbReference type="Proteomes" id="UP001164472">
    <property type="component" value="Chromosome"/>
</dbReference>
<dbReference type="GO" id="GO:0016757">
    <property type="term" value="F:glycosyltransferase activity"/>
    <property type="evidence" value="ECO:0007669"/>
    <property type="project" value="UniProtKB-KW"/>
</dbReference>
<dbReference type="RefSeq" id="WP_251811520.1">
    <property type="nucleotide sequence ID" value="NZ_CP101527.1"/>
</dbReference>
<dbReference type="Pfam" id="PF13579">
    <property type="entry name" value="Glyco_trans_4_4"/>
    <property type="match status" value="1"/>
</dbReference>
<keyword evidence="3" id="KW-0328">Glycosyltransferase</keyword>
<dbReference type="KEGG" id="asem:NNL22_13620"/>
<feature type="domain" description="Glycosyltransferase subfamily 4-like N-terminal" evidence="2">
    <location>
        <begin position="60"/>
        <end position="159"/>
    </location>
</feature>
<sequence>MTSDTKKRILWWGRHGNYGPNYPRNRTIIKCLKNLGHEIIEYQPRLSQLAGLEASFHDFDNIDLVWVPCFRQRDLSSASRWAKKRNISVVFDPLISAYDKRVHEKKKYPAGSSRAKRLLRWEQGLFAKADTVIADTSSHKQYFIDQLGCTEDKVVVIPVSAEEELFYPKETAKNDHPEVLFFGTFIGLQGPVYIAESIKHYSGSPITLTFLGDGPERKQCEAICQSINNPNVNVQFEDWIPFHDLPDRIRQSDICLGVFGTGEKSFRVIPNKVYQALACGRPVITMKGDAYPAFDTQSNHEIYFCQAGDPESIANRIKEVVEDKNSTATGASIYKQYFSNELVTQTLQKILASSKSAK</sequence>
<dbReference type="PANTHER" id="PTHR46401">
    <property type="entry name" value="GLYCOSYLTRANSFERASE WBBK-RELATED"/>
    <property type="match status" value="1"/>
</dbReference>
<keyword evidence="1 3" id="KW-0808">Transferase</keyword>
<name>A0A9E8KIM0_9ALTE</name>
<dbReference type="Gene3D" id="3.40.50.2000">
    <property type="entry name" value="Glycogen Phosphorylase B"/>
    <property type="match status" value="2"/>
</dbReference>
<keyword evidence="4" id="KW-1185">Reference proteome</keyword>
<dbReference type="EC" id="2.4.-.-" evidence="3"/>
<proteinExistence type="predicted"/>
<evidence type="ECO:0000313" key="3">
    <source>
        <dbReference type="EMBL" id="UZW74061.1"/>
    </source>
</evidence>
<evidence type="ECO:0000256" key="1">
    <source>
        <dbReference type="ARBA" id="ARBA00022679"/>
    </source>
</evidence>
<dbReference type="EMBL" id="CP101527">
    <property type="protein sequence ID" value="UZW74061.1"/>
    <property type="molecule type" value="Genomic_DNA"/>
</dbReference>
<evidence type="ECO:0000259" key="2">
    <source>
        <dbReference type="Pfam" id="PF13579"/>
    </source>
</evidence>
<gene>
    <name evidence="3" type="ORF">NNL22_13620</name>
</gene>
<dbReference type="GO" id="GO:0009103">
    <property type="term" value="P:lipopolysaccharide biosynthetic process"/>
    <property type="evidence" value="ECO:0007669"/>
    <property type="project" value="TreeGrafter"/>
</dbReference>
<reference evidence="3" key="1">
    <citation type="submission" date="2022-07" db="EMBL/GenBank/DDBJ databases">
        <title>Alkalimarinus sp. nov., isolated from gut of a Alitta virens.</title>
        <authorList>
            <person name="Yang A.I."/>
            <person name="Shin N.-R."/>
        </authorList>
    </citation>
    <scope>NUCLEOTIDE SEQUENCE</scope>
    <source>
        <strain evidence="3">FA028</strain>
    </source>
</reference>
<accession>A0A9E8KIM0</accession>
<dbReference type="SUPFAM" id="SSF53756">
    <property type="entry name" value="UDP-Glycosyltransferase/glycogen phosphorylase"/>
    <property type="match status" value="1"/>
</dbReference>
<evidence type="ECO:0000313" key="4">
    <source>
        <dbReference type="Proteomes" id="UP001164472"/>
    </source>
</evidence>
<dbReference type="PANTHER" id="PTHR46401:SF2">
    <property type="entry name" value="GLYCOSYLTRANSFERASE WBBK-RELATED"/>
    <property type="match status" value="1"/>
</dbReference>
<dbReference type="Pfam" id="PF13692">
    <property type="entry name" value="Glyco_trans_1_4"/>
    <property type="match status" value="1"/>
</dbReference>